<dbReference type="GO" id="GO:0043565">
    <property type="term" value="F:sequence-specific DNA binding"/>
    <property type="evidence" value="ECO:0007669"/>
    <property type="project" value="InterPro"/>
</dbReference>
<protein>
    <submittedName>
        <fullName evidence="4">AraC family transcriptional regulator</fullName>
    </submittedName>
</protein>
<dbReference type="PANTHER" id="PTHR43130:SF3">
    <property type="entry name" value="HTH-TYPE TRANSCRIPTIONAL REGULATOR RV1931C"/>
    <property type="match status" value="1"/>
</dbReference>
<evidence type="ECO:0000259" key="3">
    <source>
        <dbReference type="PROSITE" id="PS01124"/>
    </source>
</evidence>
<dbReference type="Gene3D" id="1.10.10.60">
    <property type="entry name" value="Homeodomain-like"/>
    <property type="match status" value="1"/>
</dbReference>
<dbReference type="PROSITE" id="PS01124">
    <property type="entry name" value="HTH_ARAC_FAMILY_2"/>
    <property type="match status" value="1"/>
</dbReference>
<dbReference type="InterPro" id="IPR002818">
    <property type="entry name" value="DJ-1/PfpI"/>
</dbReference>
<dbReference type="AlphaFoldDB" id="A0A0P9XSG3"/>
<reference evidence="4 5" key="1">
    <citation type="submission" date="2015-09" db="EMBL/GenBank/DDBJ databases">
        <title>Genome announcement of multiple Pseudomonas syringae strains.</title>
        <authorList>
            <person name="Thakur S."/>
            <person name="Wang P.W."/>
            <person name="Gong Y."/>
            <person name="Weir B.S."/>
            <person name="Guttman D.S."/>
        </authorList>
    </citation>
    <scope>NUCLEOTIDE SEQUENCE [LARGE SCALE GENOMIC DNA]</scope>
    <source>
        <strain evidence="4 5">ICMP3956</strain>
    </source>
</reference>
<comment type="caution">
    <text evidence="4">The sequence shown here is derived from an EMBL/GenBank/DDBJ whole genome shotgun (WGS) entry which is preliminary data.</text>
</comment>
<dbReference type="EMBL" id="LJRC01000088">
    <property type="protein sequence ID" value="KPY38615.1"/>
    <property type="molecule type" value="Genomic_DNA"/>
</dbReference>
<keyword evidence="2" id="KW-0804">Transcription</keyword>
<dbReference type="InterPro" id="IPR018060">
    <property type="entry name" value="HTH_AraC"/>
</dbReference>
<organism evidence="4 5">
    <name type="scientific">Pseudomonas syringae pv. primulae</name>
    <dbReference type="NCBI Taxonomy" id="251707"/>
    <lineage>
        <taxon>Bacteria</taxon>
        <taxon>Pseudomonadati</taxon>
        <taxon>Pseudomonadota</taxon>
        <taxon>Gammaproteobacteria</taxon>
        <taxon>Pseudomonadales</taxon>
        <taxon>Pseudomonadaceae</taxon>
        <taxon>Pseudomonas</taxon>
    </lineage>
</organism>
<sequence>MTTIRVAVLAFEGVSLFHLSVPGIVLGAVEAAPDEPRYEINYCAQVPGMVRSDHGLGIAVEQGLELMASSDVIIIPAWGDDLGPASASLIKALQDANAQGKLIVGLCLGSFVLGDAGLLDGKEATTHWIARDVFAQRFPAARFRPDVLYVSADNIMTSAGTMAAIDCCLHLIRERHGADAANRTARLLVTPPHRQGGQAQYVENPVPQLATETHLSEVLAWARLNLGNDLSLDVLAEKARMSRRTFTRRFKDATGSTVSHWLNAERVSRAQQLLETTDLPIECIAGEAGFGTPLSLRQQFSAHLGTSPSDYRRMFFRDRVEGKRAKRVSVPVQRPADLPDEP</sequence>
<dbReference type="RefSeq" id="WP_057408712.1">
    <property type="nucleotide sequence ID" value="NZ_LJRC01000088.1"/>
</dbReference>
<dbReference type="Pfam" id="PF01965">
    <property type="entry name" value="DJ-1_PfpI"/>
    <property type="match status" value="1"/>
</dbReference>
<evidence type="ECO:0000256" key="1">
    <source>
        <dbReference type="ARBA" id="ARBA00023015"/>
    </source>
</evidence>
<feature type="domain" description="HTH araC/xylS-type" evidence="3">
    <location>
        <begin position="216"/>
        <end position="314"/>
    </location>
</feature>
<dbReference type="SMART" id="SM00342">
    <property type="entry name" value="HTH_ARAC"/>
    <property type="match status" value="1"/>
</dbReference>
<dbReference type="Pfam" id="PF12833">
    <property type="entry name" value="HTH_18"/>
    <property type="match status" value="1"/>
</dbReference>
<dbReference type="Proteomes" id="UP000050562">
    <property type="component" value="Unassembled WGS sequence"/>
</dbReference>
<dbReference type="Gene3D" id="3.40.50.880">
    <property type="match status" value="1"/>
</dbReference>
<name>A0A0P9XSG3_9PSED</name>
<dbReference type="InterPro" id="IPR052158">
    <property type="entry name" value="INH-QAR"/>
</dbReference>
<dbReference type="InterPro" id="IPR009057">
    <property type="entry name" value="Homeodomain-like_sf"/>
</dbReference>
<evidence type="ECO:0000313" key="4">
    <source>
        <dbReference type="EMBL" id="KPY38615.1"/>
    </source>
</evidence>
<proteinExistence type="predicted"/>
<gene>
    <name evidence="4" type="ORF">ALO52_02793</name>
</gene>
<dbReference type="SUPFAM" id="SSF52317">
    <property type="entry name" value="Class I glutamine amidotransferase-like"/>
    <property type="match status" value="1"/>
</dbReference>
<accession>A0A0P9XSG3</accession>
<dbReference type="CDD" id="cd03137">
    <property type="entry name" value="GATase1_AraC_1"/>
    <property type="match status" value="1"/>
</dbReference>
<evidence type="ECO:0000313" key="5">
    <source>
        <dbReference type="Proteomes" id="UP000050562"/>
    </source>
</evidence>
<keyword evidence="1" id="KW-0805">Transcription regulation</keyword>
<dbReference type="InterPro" id="IPR029062">
    <property type="entry name" value="Class_I_gatase-like"/>
</dbReference>
<evidence type="ECO:0000256" key="2">
    <source>
        <dbReference type="ARBA" id="ARBA00023163"/>
    </source>
</evidence>
<dbReference type="GO" id="GO:0003700">
    <property type="term" value="F:DNA-binding transcription factor activity"/>
    <property type="evidence" value="ECO:0007669"/>
    <property type="project" value="InterPro"/>
</dbReference>
<dbReference type="PANTHER" id="PTHR43130">
    <property type="entry name" value="ARAC-FAMILY TRANSCRIPTIONAL REGULATOR"/>
    <property type="match status" value="1"/>
</dbReference>
<dbReference type="PATRIC" id="fig|251707.3.peg.3700"/>
<dbReference type="SUPFAM" id="SSF46689">
    <property type="entry name" value="Homeodomain-like"/>
    <property type="match status" value="2"/>
</dbReference>